<dbReference type="AlphaFoldDB" id="A0AAU7E9L0"/>
<keyword evidence="4" id="KW-0540">Nuclease</keyword>
<dbReference type="PANTHER" id="PTHR30231">
    <property type="entry name" value="DNA POLYMERASE III SUBUNIT EPSILON"/>
    <property type="match status" value="1"/>
</dbReference>
<dbReference type="NCBIfam" id="TIGR00573">
    <property type="entry name" value="dnaq"/>
    <property type="match status" value="1"/>
</dbReference>
<dbReference type="Pfam" id="PF00929">
    <property type="entry name" value="RNase_T"/>
    <property type="match status" value="1"/>
</dbReference>
<sequence>MNLQQIDQIISVLSKQSKPYQWVMNEFAKIEELSYFDLDLETLELMGLGLLLNKDNLISLKTRTNNIKNETFCIVDIESTGGTKNGQILEIGAVKIKNSKELGRFNSFIKVEQIPQNITELTGITLQMVKDAPSLAKVLNDFRLFLKDSIFIAHNVRFDYTFISKALNECGFGILLNRRICTIEFAQCCIESPRYKLETLKEILNIQSTHHRALSDALAAAEIFKYCLSKLPYHIKTTEELIHFTKTARLKGAKQNFANF</sequence>
<accession>A0AAU7E9L0</accession>
<gene>
    <name evidence="4" type="ORF">AAH949_03590</name>
</gene>
<proteinExistence type="predicted"/>
<dbReference type="NCBIfam" id="NF006316">
    <property type="entry name" value="PRK08517.1"/>
    <property type="match status" value="1"/>
</dbReference>
<name>A0AAU7E9L0_9BACT</name>
<dbReference type="SMART" id="SM00479">
    <property type="entry name" value="EXOIII"/>
    <property type="match status" value="1"/>
</dbReference>
<keyword evidence="4" id="KW-0378">Hydrolase</keyword>
<protein>
    <submittedName>
        <fullName evidence="4">3'-5' exonuclease</fullName>
    </submittedName>
</protein>
<dbReference type="GO" id="GO:0005829">
    <property type="term" value="C:cytosol"/>
    <property type="evidence" value="ECO:0007669"/>
    <property type="project" value="TreeGrafter"/>
</dbReference>
<dbReference type="Gene3D" id="3.30.420.10">
    <property type="entry name" value="Ribonuclease H-like superfamily/Ribonuclease H"/>
    <property type="match status" value="1"/>
</dbReference>
<evidence type="ECO:0000259" key="3">
    <source>
        <dbReference type="SMART" id="SM00479"/>
    </source>
</evidence>
<dbReference type="InterPro" id="IPR013520">
    <property type="entry name" value="Ribonucl_H"/>
</dbReference>
<dbReference type="PANTHER" id="PTHR30231:SF41">
    <property type="entry name" value="DNA POLYMERASE III SUBUNIT EPSILON"/>
    <property type="match status" value="1"/>
</dbReference>
<dbReference type="CDD" id="cd06127">
    <property type="entry name" value="DEDDh"/>
    <property type="match status" value="1"/>
</dbReference>
<dbReference type="GO" id="GO:0008408">
    <property type="term" value="F:3'-5' exonuclease activity"/>
    <property type="evidence" value="ECO:0007669"/>
    <property type="project" value="TreeGrafter"/>
</dbReference>
<dbReference type="GO" id="GO:0003677">
    <property type="term" value="F:DNA binding"/>
    <property type="evidence" value="ECO:0007669"/>
    <property type="project" value="InterPro"/>
</dbReference>
<evidence type="ECO:0000256" key="1">
    <source>
        <dbReference type="ARBA" id="ARBA00025483"/>
    </source>
</evidence>
<keyword evidence="4" id="KW-0269">Exonuclease</keyword>
<dbReference type="GO" id="GO:0045004">
    <property type="term" value="P:DNA replication proofreading"/>
    <property type="evidence" value="ECO:0007669"/>
    <property type="project" value="TreeGrafter"/>
</dbReference>
<dbReference type="FunFam" id="3.30.420.10:FF:000045">
    <property type="entry name" value="3'-5' exonuclease DinG"/>
    <property type="match status" value="1"/>
</dbReference>
<dbReference type="InterPro" id="IPR012337">
    <property type="entry name" value="RNaseH-like_sf"/>
</dbReference>
<dbReference type="InterPro" id="IPR036397">
    <property type="entry name" value="RNaseH_sf"/>
</dbReference>
<comment type="function">
    <text evidence="1">DNA polymerase III is a complex, multichain enzyme responsible for most of the replicative synthesis in bacteria. The epsilon subunit contain the editing function and is a proofreading 3'-5' exonuclease.</text>
</comment>
<dbReference type="SUPFAM" id="SSF53098">
    <property type="entry name" value="Ribonuclease H-like"/>
    <property type="match status" value="1"/>
</dbReference>
<dbReference type="InterPro" id="IPR006054">
    <property type="entry name" value="DnaQ"/>
</dbReference>
<reference evidence="4" key="1">
    <citation type="submission" date="2024-05" db="EMBL/GenBank/DDBJ databases">
        <title>Campylobacter coli isolated from environmental waters in Slovenia.</title>
        <authorList>
            <person name="Zautner A.E."/>
            <person name="Bunk B."/>
            <person name="Riedel T."/>
            <person name="Sproeer C."/>
        </authorList>
    </citation>
    <scope>NUCLEOTIDE SEQUENCE</scope>
    <source>
        <strain evidence="4">CCS1377</strain>
    </source>
</reference>
<comment type="subunit">
    <text evidence="2">DNA polymerase III contains a core (composed of alpha, epsilon and theta chains) that associates with a tau subunit. This core dimerizes to form the POLIII' complex. PolIII' associates with the gamma complex (composed of gamma, delta, delta', psi and chi chains) and with the beta chain to form the complete DNA polymerase III complex.</text>
</comment>
<organism evidence="4">
    <name type="scientific">Campylobacter sp. CCS1377</name>
    <dbReference type="NCBI Taxonomy" id="3158229"/>
    <lineage>
        <taxon>Bacteria</taxon>
        <taxon>Pseudomonadati</taxon>
        <taxon>Campylobacterota</taxon>
        <taxon>Epsilonproteobacteria</taxon>
        <taxon>Campylobacterales</taxon>
        <taxon>Campylobacteraceae</taxon>
        <taxon>Campylobacter</taxon>
    </lineage>
</organism>
<dbReference type="EMBL" id="CP155620">
    <property type="protein sequence ID" value="XBJ29926.1"/>
    <property type="molecule type" value="Genomic_DNA"/>
</dbReference>
<feature type="domain" description="Exonuclease" evidence="3">
    <location>
        <begin position="71"/>
        <end position="233"/>
    </location>
</feature>
<evidence type="ECO:0000313" key="4">
    <source>
        <dbReference type="EMBL" id="XBJ29926.1"/>
    </source>
</evidence>
<dbReference type="RefSeq" id="WP_134239374.1">
    <property type="nucleotide sequence ID" value="NZ_CP155620.1"/>
</dbReference>
<evidence type="ECO:0000256" key="2">
    <source>
        <dbReference type="ARBA" id="ARBA00026073"/>
    </source>
</evidence>
<dbReference type="GO" id="GO:0003887">
    <property type="term" value="F:DNA-directed DNA polymerase activity"/>
    <property type="evidence" value="ECO:0007669"/>
    <property type="project" value="InterPro"/>
</dbReference>